<proteinExistence type="predicted"/>
<dbReference type="Proteomes" id="UP000268014">
    <property type="component" value="Unassembled WGS sequence"/>
</dbReference>
<keyword evidence="2" id="KW-1185">Reference proteome</keyword>
<dbReference type="WBParaSite" id="HPLM_0000681501-mRNA-1">
    <property type="protein sequence ID" value="HPLM_0000681501-mRNA-1"/>
    <property type="gene ID" value="HPLM_0000681501"/>
</dbReference>
<name>A0A0N4W972_HAEPC</name>
<accession>A0A0N4W972</accession>
<evidence type="ECO:0000313" key="3">
    <source>
        <dbReference type="WBParaSite" id="HPLM_0000681501-mRNA-1"/>
    </source>
</evidence>
<evidence type="ECO:0000313" key="1">
    <source>
        <dbReference type="EMBL" id="VDO30087.1"/>
    </source>
</evidence>
<gene>
    <name evidence="1" type="ORF">HPLM_LOCUS6807</name>
</gene>
<organism evidence="3">
    <name type="scientific">Haemonchus placei</name>
    <name type="common">Barber's pole worm</name>
    <dbReference type="NCBI Taxonomy" id="6290"/>
    <lineage>
        <taxon>Eukaryota</taxon>
        <taxon>Metazoa</taxon>
        <taxon>Ecdysozoa</taxon>
        <taxon>Nematoda</taxon>
        <taxon>Chromadorea</taxon>
        <taxon>Rhabditida</taxon>
        <taxon>Rhabditina</taxon>
        <taxon>Rhabditomorpha</taxon>
        <taxon>Strongyloidea</taxon>
        <taxon>Trichostrongylidae</taxon>
        <taxon>Haemonchus</taxon>
    </lineage>
</organism>
<protein>
    <submittedName>
        <fullName evidence="1 3">Uncharacterized protein</fullName>
    </submittedName>
</protein>
<sequence>MGNEDCYRHRASYKLHPNRPHKSFFSHKRHRTYRHTPCNRAVCHNCNRKHIRRSDCRGRIL</sequence>
<dbReference type="EMBL" id="UZAF01016551">
    <property type="protein sequence ID" value="VDO30087.1"/>
    <property type="molecule type" value="Genomic_DNA"/>
</dbReference>
<reference evidence="1 2" key="2">
    <citation type="submission" date="2018-11" db="EMBL/GenBank/DDBJ databases">
        <authorList>
            <consortium name="Pathogen Informatics"/>
        </authorList>
    </citation>
    <scope>NUCLEOTIDE SEQUENCE [LARGE SCALE GENOMIC DNA]</scope>
    <source>
        <strain evidence="1 2">MHpl1</strain>
    </source>
</reference>
<evidence type="ECO:0000313" key="2">
    <source>
        <dbReference type="Proteomes" id="UP000268014"/>
    </source>
</evidence>
<reference evidence="3" key="1">
    <citation type="submission" date="2017-02" db="UniProtKB">
        <authorList>
            <consortium name="WormBaseParasite"/>
        </authorList>
    </citation>
    <scope>IDENTIFICATION</scope>
</reference>
<dbReference type="AlphaFoldDB" id="A0A0N4W972"/>